<dbReference type="WBParaSite" id="TMUE_3000010962.3">
    <property type="protein sequence ID" value="TMUE_3000010962.3"/>
    <property type="gene ID" value="WBGene00285079"/>
</dbReference>
<dbReference type="Pfam" id="PF00640">
    <property type="entry name" value="PID"/>
    <property type="match status" value="1"/>
</dbReference>
<evidence type="ECO:0000256" key="2">
    <source>
        <dbReference type="ARBA" id="ARBA00022553"/>
    </source>
</evidence>
<organism evidence="5 6">
    <name type="scientific">Trichuris muris</name>
    <name type="common">Mouse whipworm</name>
    <dbReference type="NCBI Taxonomy" id="70415"/>
    <lineage>
        <taxon>Eukaryota</taxon>
        <taxon>Metazoa</taxon>
        <taxon>Ecdysozoa</taxon>
        <taxon>Nematoda</taxon>
        <taxon>Enoplea</taxon>
        <taxon>Dorylaimia</taxon>
        <taxon>Trichinellida</taxon>
        <taxon>Trichuridae</taxon>
        <taxon>Trichuris</taxon>
    </lineage>
</organism>
<dbReference type="PANTHER" id="PTHR47368">
    <property type="entry name" value="NUMB"/>
    <property type="match status" value="1"/>
</dbReference>
<feature type="compositionally biased region" description="Low complexity" evidence="3">
    <location>
        <begin position="348"/>
        <end position="359"/>
    </location>
</feature>
<dbReference type="InterPro" id="IPR016698">
    <property type="entry name" value="Numb/numb-like"/>
</dbReference>
<dbReference type="SUPFAM" id="SSF50729">
    <property type="entry name" value="PH domain-like"/>
    <property type="match status" value="1"/>
</dbReference>
<dbReference type="WBParaSite" id="TMUE_3000010962.4">
    <property type="protein sequence ID" value="TMUE_3000010962.4"/>
    <property type="gene ID" value="WBGene00285079"/>
</dbReference>
<dbReference type="InterPro" id="IPR011993">
    <property type="entry name" value="PH-like_dom_sf"/>
</dbReference>
<dbReference type="InterPro" id="IPR010449">
    <property type="entry name" value="Numb_domain"/>
</dbReference>
<dbReference type="AlphaFoldDB" id="A0A5S6QVP4"/>
<evidence type="ECO:0000256" key="1">
    <source>
        <dbReference type="ARBA" id="ARBA00022473"/>
    </source>
</evidence>
<dbReference type="GO" id="GO:0005737">
    <property type="term" value="C:cytoplasm"/>
    <property type="evidence" value="ECO:0007669"/>
    <property type="project" value="TreeGrafter"/>
</dbReference>
<dbReference type="Pfam" id="PF06311">
    <property type="entry name" value="NumbF"/>
    <property type="match status" value="1"/>
</dbReference>
<reference evidence="5" key="2">
    <citation type="submission" date="2014-03" db="EMBL/GenBank/DDBJ databases">
        <title>The whipworm genome and dual-species transcriptomics of an intimate host-pathogen interaction.</title>
        <authorList>
            <person name="Foth B.J."/>
            <person name="Tsai I.J."/>
            <person name="Reid A.J."/>
            <person name="Bancroft A.J."/>
            <person name="Nichol S."/>
            <person name="Tracey A."/>
            <person name="Holroyd N."/>
            <person name="Cotton J.A."/>
            <person name="Stanley E.J."/>
            <person name="Zarowiecki M."/>
            <person name="Liu J.Z."/>
            <person name="Huckvale T."/>
            <person name="Cooper P.J."/>
            <person name="Grencis R.K."/>
            <person name="Berriman M."/>
        </authorList>
    </citation>
    <scope>NUCLEOTIDE SEQUENCE [LARGE SCALE GENOMIC DNA]</scope>
    <source>
        <strain evidence="5">Edinburgh</strain>
    </source>
</reference>
<dbReference type="WBParaSite" id="TMUE_3000010962.6">
    <property type="protein sequence ID" value="TMUE_3000010962.6"/>
    <property type="gene ID" value="WBGene00285079"/>
</dbReference>
<dbReference type="WBParaSite" id="TMUE_3000010962.5">
    <property type="protein sequence ID" value="TMUE_3000010962.5"/>
    <property type="gene ID" value="WBGene00285079"/>
</dbReference>
<name>A0A5S6QVP4_TRIMR</name>
<feature type="region of interest" description="Disordered" evidence="3">
    <location>
        <begin position="348"/>
        <end position="369"/>
    </location>
</feature>
<reference evidence="6" key="3">
    <citation type="submission" date="2019-12" db="UniProtKB">
        <authorList>
            <consortium name="WormBaseParasite"/>
        </authorList>
    </citation>
    <scope>IDENTIFICATION</scope>
</reference>
<dbReference type="WBParaSite" id="TMUE_3000010962.1">
    <property type="protein sequence ID" value="TMUE_3000010962.1"/>
    <property type="gene ID" value="WBGene00285079"/>
</dbReference>
<sequence length="486" mass="53398">MDRLRRSLRQSFRRGSAENRGQIAKPDAWNEDDLSVRAGTCSFAVKYLGYIEVYESRGMQICEDAMKLLRSTRHRSTRGILYISGDGLRVVDADSKGLIVDQTIEKVSFCAPDRNHEKGFAYICREGTTRRWLCHGFHAIRDSGERLSHAVGCAFAVCLERKQKRDREVQLIASQTSSVPVVNGTSSVNHKGAVPVAGTPFDNSGSGAFKRGSFRHLSLRDRLCDPQHAIPAEPPPVKAMEYPHAIARPHANRALLKRQGSLRLSANESDLLGTFRRFNSLRISNISSGCVSRPFQLSGTETIVEEEGLHDAAVEPRNVSPLASAASSSANDSLQDACSNEFNLHTFSSSTSQPNFSSYPSPPKGTGKGEQWLQSLALRARTARVLSEDANEVCGPPNAISPLDFEVNEESHFPQQALERSTGDPSCTTEPVLCIRRHFQLSGSAIESLTANVMDPFEARWNALNPHRHDTNPFVSSHAAATEATQ</sequence>
<dbReference type="WBParaSite" id="TMUE_3000010962.8">
    <property type="protein sequence ID" value="TMUE_3000010962.8"/>
    <property type="gene ID" value="WBGene00285079"/>
</dbReference>
<evidence type="ECO:0000256" key="3">
    <source>
        <dbReference type="SAM" id="MobiDB-lite"/>
    </source>
</evidence>
<dbReference type="WBParaSite" id="TMUE_3000010962.7">
    <property type="protein sequence ID" value="TMUE_3000010962.7"/>
    <property type="gene ID" value="WBGene00285079"/>
</dbReference>
<dbReference type="SMART" id="SM00462">
    <property type="entry name" value="PTB"/>
    <property type="match status" value="1"/>
</dbReference>
<evidence type="ECO:0000313" key="6">
    <source>
        <dbReference type="WBParaSite" id="TMUE_3000010962.1"/>
    </source>
</evidence>
<proteinExistence type="predicted"/>
<dbReference type="PANTHER" id="PTHR47368:SF2">
    <property type="entry name" value="PID DOMAIN-CONTAINING PROTEIN"/>
    <property type="match status" value="1"/>
</dbReference>
<dbReference type="STRING" id="70415.A0A5S6QVP4"/>
<dbReference type="PROSITE" id="PS01179">
    <property type="entry name" value="PID"/>
    <property type="match status" value="1"/>
</dbReference>
<dbReference type="WBParaSite" id="TMUE_3000010962.2">
    <property type="protein sequence ID" value="TMUE_3000010962.2"/>
    <property type="gene ID" value="WBGene00285079"/>
</dbReference>
<protein>
    <submittedName>
        <fullName evidence="6 7">PID domain-containing protein</fullName>
    </submittedName>
</protein>
<feature type="domain" description="PID" evidence="4">
    <location>
        <begin position="41"/>
        <end position="168"/>
    </location>
</feature>
<evidence type="ECO:0000313" key="5">
    <source>
        <dbReference type="Proteomes" id="UP000046395"/>
    </source>
</evidence>
<keyword evidence="1" id="KW-0217">Developmental protein</keyword>
<accession>A0A5S6QVP4</accession>
<evidence type="ECO:0000313" key="7">
    <source>
        <dbReference type="WBParaSite" id="TMUE_3000010962.2"/>
    </source>
</evidence>
<dbReference type="Proteomes" id="UP000046395">
    <property type="component" value="Unassembled WGS sequence"/>
</dbReference>
<dbReference type="Gene3D" id="2.30.29.30">
    <property type="entry name" value="Pleckstrin-homology domain (PH domain)/Phosphotyrosine-binding domain (PTB)"/>
    <property type="match status" value="1"/>
</dbReference>
<dbReference type="CDD" id="cd01268">
    <property type="entry name" value="PTB_Numb"/>
    <property type="match status" value="1"/>
</dbReference>
<dbReference type="InterPro" id="IPR006020">
    <property type="entry name" value="PTB/PI_dom"/>
</dbReference>
<reference evidence="5" key="1">
    <citation type="submission" date="2013-11" db="EMBL/GenBank/DDBJ databases">
        <authorList>
            <person name="Aslett M."/>
        </authorList>
    </citation>
    <scope>NUCLEOTIDE SEQUENCE [LARGE SCALE GENOMIC DNA]</scope>
    <source>
        <strain evidence="5">Edinburgh</strain>
    </source>
</reference>
<evidence type="ECO:0000259" key="4">
    <source>
        <dbReference type="PROSITE" id="PS01179"/>
    </source>
</evidence>
<keyword evidence="5" id="KW-1185">Reference proteome</keyword>
<keyword evidence="2" id="KW-0597">Phosphoprotein</keyword>